<keyword evidence="3" id="KW-1185">Reference proteome</keyword>
<feature type="region of interest" description="Disordered" evidence="1">
    <location>
        <begin position="1"/>
        <end position="24"/>
    </location>
</feature>
<protein>
    <submittedName>
        <fullName evidence="2">Uncharacterized protein</fullName>
    </submittedName>
</protein>
<evidence type="ECO:0000313" key="2">
    <source>
        <dbReference type="EMBL" id="VDO38532.1"/>
    </source>
</evidence>
<reference evidence="2 3" key="1">
    <citation type="submission" date="2018-11" db="EMBL/GenBank/DDBJ databases">
        <authorList>
            <consortium name="Pathogen Informatics"/>
        </authorList>
    </citation>
    <scope>NUCLEOTIDE SEQUENCE [LARGE SCALE GENOMIC DNA]</scope>
</reference>
<sequence>MIFKNGFSPSSSAEHVSPDRNRPTQQPLKCFFLFITYDSFPLFCVR</sequence>
<dbReference type="EMBL" id="UZAG01018195">
    <property type="protein sequence ID" value="VDO38532.1"/>
    <property type="molecule type" value="Genomic_DNA"/>
</dbReference>
<dbReference type="Proteomes" id="UP000280834">
    <property type="component" value="Unassembled WGS sequence"/>
</dbReference>
<dbReference type="AlphaFoldDB" id="A0A3P7YDH2"/>
<gene>
    <name evidence="2" type="ORF">BTMF_LOCUS11273</name>
</gene>
<evidence type="ECO:0000256" key="1">
    <source>
        <dbReference type="SAM" id="MobiDB-lite"/>
    </source>
</evidence>
<name>A0A3P7YDH2_9BILA</name>
<evidence type="ECO:0000313" key="3">
    <source>
        <dbReference type="Proteomes" id="UP000280834"/>
    </source>
</evidence>
<organism evidence="2 3">
    <name type="scientific">Brugia timori</name>
    <dbReference type="NCBI Taxonomy" id="42155"/>
    <lineage>
        <taxon>Eukaryota</taxon>
        <taxon>Metazoa</taxon>
        <taxon>Ecdysozoa</taxon>
        <taxon>Nematoda</taxon>
        <taxon>Chromadorea</taxon>
        <taxon>Rhabditida</taxon>
        <taxon>Spirurina</taxon>
        <taxon>Spiruromorpha</taxon>
        <taxon>Filarioidea</taxon>
        <taxon>Onchocercidae</taxon>
        <taxon>Brugia</taxon>
    </lineage>
</organism>
<proteinExistence type="predicted"/>
<accession>A0A3P7YDH2</accession>